<dbReference type="Proteomes" id="UP000488936">
    <property type="component" value="Unassembled WGS sequence"/>
</dbReference>
<evidence type="ECO:0000256" key="9">
    <source>
        <dbReference type="ARBA" id="ARBA00023237"/>
    </source>
</evidence>
<keyword evidence="9 10" id="KW-0998">Cell outer membrane</keyword>
<dbReference type="SUPFAM" id="SSF56935">
    <property type="entry name" value="Porins"/>
    <property type="match status" value="1"/>
</dbReference>
<sequence>MKHNFFSWLLVLGCFPSLYAQVVVKGKVTAQSDGLPISFATVVANNNNTTWANTDENGNFTIELEKEKGTLAIEFVGYQSKVVNYDGTQNLNILLNSDSDMLEEIVLIGYGASKKKDISTSIALVDDVDKIASRSVANVNDFLQGQVAGVTVMQQGGDPSESGKIIIRGTGSLANEAPLTVVDGVPYYGPAINPNDIASMSILKDAAAAAIYGAQAASGVIVITTKNGVKGEPKVSLNMYTGVSTASNLPTALDAKGQAWAYNTAADNVGAPRQSAHDAQANPWGQTTRTDWMDEVFRTAATYNVDASVSGATDKVNYMTSFGYNKKEGTLIGTESQRYNFRLKSDIQLTDKVKIGENVYYSNTEAVGTNTTSSYSGIIMNALYMPSAATVYDKDGKFGGVVPHDLAQFAGAYGDVYNPVALLLRPTTTNPTNYINANVYLDYDILDGLSFRSSYSYDYTNNKYKKFTPKAPELGRTNKQNYLNQSTYDKSHWVWDNQLTYDKYFGRHHLNLTAIHSAQKTNYEYYEQQGEGFSNEDSYNHYMGNASIIRKPVTDVYQEALTSMIGRGMYSFDDKYFVSGSLRRDKTSRLAKNNQSEIFPSASLAWRLSQENFFNVKPITELKLRASWGQIGNVNSVGYYSFDVPLRTSDILMGGEGTLSEMGTYVDRQSNPNLKWETSESWNFGVDASFFDGRLNLVADYFTKRTKGMIIPGLEDAHHGTKAADVNGGEVLNKGLELSLSYNGTIGKDLNYKVFGNTSFLSNELVNLDGYNQSGIDYIAHGDNVRSTLYPYRSVVGRSLYSTHLVPYLGIFQSQSEIDAYTSADGGLIQPNAKPGDFKFADTNGDGKIDNNDKEFMDAYVPKITYSFGLNLDYKNFDLSMFFQGVGDIKVFNGYKFTAYNASQQGYNLDSRVYGAWSPENTNTNIPRLSTKDDNQNYGTTSSWYLEDASYLRLKNITLGYTLPETMMKKLSANASLRIFLSAENLFTITGYDGIDPEVGAIGLDVARYPVSKTVSGGFLFSF</sequence>
<evidence type="ECO:0000256" key="12">
    <source>
        <dbReference type="SAM" id="SignalP"/>
    </source>
</evidence>
<dbReference type="PROSITE" id="PS52016">
    <property type="entry name" value="TONB_DEPENDENT_REC_3"/>
    <property type="match status" value="1"/>
</dbReference>
<dbReference type="InterPro" id="IPR012910">
    <property type="entry name" value="Plug_dom"/>
</dbReference>
<dbReference type="InterPro" id="IPR023996">
    <property type="entry name" value="TonB-dep_OMP_SusC/RagA"/>
</dbReference>
<dbReference type="Gene3D" id="2.60.40.1120">
    <property type="entry name" value="Carboxypeptidase-like, regulatory domain"/>
    <property type="match status" value="1"/>
</dbReference>
<dbReference type="InterPro" id="IPR036942">
    <property type="entry name" value="Beta-barrel_TonB_sf"/>
</dbReference>
<dbReference type="NCBIfam" id="TIGR04057">
    <property type="entry name" value="SusC_RagA_signa"/>
    <property type="match status" value="1"/>
</dbReference>
<dbReference type="PANTHER" id="PTHR30069">
    <property type="entry name" value="TONB-DEPENDENT OUTER MEMBRANE RECEPTOR"/>
    <property type="match status" value="1"/>
</dbReference>
<evidence type="ECO:0000256" key="4">
    <source>
        <dbReference type="ARBA" id="ARBA00022692"/>
    </source>
</evidence>
<dbReference type="InterPro" id="IPR037066">
    <property type="entry name" value="Plug_dom_sf"/>
</dbReference>
<dbReference type="NCBIfam" id="TIGR04056">
    <property type="entry name" value="OMP_RagA_SusC"/>
    <property type="match status" value="1"/>
</dbReference>
<evidence type="ECO:0000256" key="6">
    <source>
        <dbReference type="ARBA" id="ARBA00023077"/>
    </source>
</evidence>
<comment type="subcellular location">
    <subcellularLocation>
        <location evidence="1 10">Cell outer membrane</location>
        <topology evidence="1 10">Multi-pass membrane protein</topology>
    </subcellularLocation>
</comment>
<evidence type="ECO:0000256" key="1">
    <source>
        <dbReference type="ARBA" id="ARBA00004571"/>
    </source>
</evidence>
<dbReference type="InterPro" id="IPR023997">
    <property type="entry name" value="TonB-dep_OMP_SusC/RagA_CS"/>
</dbReference>
<dbReference type="InterPro" id="IPR039426">
    <property type="entry name" value="TonB-dep_rcpt-like"/>
</dbReference>
<dbReference type="InterPro" id="IPR000531">
    <property type="entry name" value="Beta-barrel_TonB"/>
</dbReference>
<evidence type="ECO:0000259" key="13">
    <source>
        <dbReference type="Pfam" id="PF00593"/>
    </source>
</evidence>
<keyword evidence="6 11" id="KW-0798">TonB box</keyword>
<feature type="domain" description="TonB-dependent receptor plug" evidence="14">
    <location>
        <begin position="116"/>
        <end position="220"/>
    </location>
</feature>
<protein>
    <submittedName>
        <fullName evidence="15">SusC/RagA family TonB-linked outer membrane protein</fullName>
    </submittedName>
</protein>
<evidence type="ECO:0000256" key="10">
    <source>
        <dbReference type="PROSITE-ProRule" id="PRU01360"/>
    </source>
</evidence>
<dbReference type="Pfam" id="PF00593">
    <property type="entry name" value="TonB_dep_Rec_b-barrel"/>
    <property type="match status" value="1"/>
</dbReference>
<dbReference type="GO" id="GO:0009279">
    <property type="term" value="C:cell outer membrane"/>
    <property type="evidence" value="ECO:0007669"/>
    <property type="project" value="UniProtKB-SubCell"/>
</dbReference>
<feature type="signal peptide" evidence="12">
    <location>
        <begin position="1"/>
        <end position="20"/>
    </location>
</feature>
<dbReference type="GO" id="GO:0044718">
    <property type="term" value="P:siderophore transmembrane transport"/>
    <property type="evidence" value="ECO:0007669"/>
    <property type="project" value="TreeGrafter"/>
</dbReference>
<dbReference type="SUPFAM" id="SSF49464">
    <property type="entry name" value="Carboxypeptidase regulatory domain-like"/>
    <property type="match status" value="1"/>
</dbReference>
<dbReference type="InterPro" id="IPR008969">
    <property type="entry name" value="CarboxyPept-like_regulatory"/>
</dbReference>
<evidence type="ECO:0000313" key="16">
    <source>
        <dbReference type="Proteomes" id="UP000488936"/>
    </source>
</evidence>
<comment type="similarity">
    <text evidence="10 11">Belongs to the TonB-dependent receptor family.</text>
</comment>
<comment type="caution">
    <text evidence="15">The sequence shown here is derived from an EMBL/GenBank/DDBJ whole genome shotgun (WGS) entry which is preliminary data.</text>
</comment>
<dbReference type="Pfam" id="PF13715">
    <property type="entry name" value="CarbopepD_reg_2"/>
    <property type="match status" value="1"/>
</dbReference>
<name>A0A7K1GMY1_9FLAO</name>
<dbReference type="RefSeq" id="WP_155035739.1">
    <property type="nucleotide sequence ID" value="NZ_JBHTIG010000014.1"/>
</dbReference>
<organism evidence="15 16">
    <name type="scientific">Myroides pelagicus</name>
    <dbReference type="NCBI Taxonomy" id="270914"/>
    <lineage>
        <taxon>Bacteria</taxon>
        <taxon>Pseudomonadati</taxon>
        <taxon>Bacteroidota</taxon>
        <taxon>Flavobacteriia</taxon>
        <taxon>Flavobacteriales</taxon>
        <taxon>Flavobacteriaceae</taxon>
        <taxon>Myroides</taxon>
    </lineage>
</organism>
<dbReference type="GO" id="GO:0015344">
    <property type="term" value="F:siderophore uptake transmembrane transporter activity"/>
    <property type="evidence" value="ECO:0007669"/>
    <property type="project" value="TreeGrafter"/>
</dbReference>
<dbReference type="PANTHER" id="PTHR30069:SF29">
    <property type="entry name" value="HEMOGLOBIN AND HEMOGLOBIN-HAPTOGLOBIN-BINDING PROTEIN 1-RELATED"/>
    <property type="match status" value="1"/>
</dbReference>
<evidence type="ECO:0000256" key="7">
    <source>
        <dbReference type="ARBA" id="ARBA00023136"/>
    </source>
</evidence>
<feature type="domain" description="TonB-dependent receptor-like beta-barrel" evidence="13">
    <location>
        <begin position="412"/>
        <end position="986"/>
    </location>
</feature>
<keyword evidence="16" id="KW-1185">Reference proteome</keyword>
<dbReference type="AlphaFoldDB" id="A0A7K1GMY1"/>
<dbReference type="EMBL" id="WMJY01000013">
    <property type="protein sequence ID" value="MTH29743.1"/>
    <property type="molecule type" value="Genomic_DNA"/>
</dbReference>
<keyword evidence="3 10" id="KW-1134">Transmembrane beta strand</keyword>
<keyword evidence="5 12" id="KW-0732">Signal</keyword>
<evidence type="ECO:0000256" key="8">
    <source>
        <dbReference type="ARBA" id="ARBA00023170"/>
    </source>
</evidence>
<evidence type="ECO:0000256" key="3">
    <source>
        <dbReference type="ARBA" id="ARBA00022452"/>
    </source>
</evidence>
<evidence type="ECO:0000256" key="11">
    <source>
        <dbReference type="RuleBase" id="RU003357"/>
    </source>
</evidence>
<accession>A0A7K1GMY1</accession>
<evidence type="ECO:0000256" key="2">
    <source>
        <dbReference type="ARBA" id="ARBA00022448"/>
    </source>
</evidence>
<keyword evidence="8" id="KW-0675">Receptor</keyword>
<proteinExistence type="inferred from homology"/>
<dbReference type="OrthoDB" id="9768177at2"/>
<gene>
    <name evidence="15" type="ORF">GJV77_07405</name>
</gene>
<feature type="chain" id="PRO_5029553773" evidence="12">
    <location>
        <begin position="21"/>
        <end position="1023"/>
    </location>
</feature>
<dbReference type="Gene3D" id="2.40.170.20">
    <property type="entry name" value="TonB-dependent receptor, beta-barrel domain"/>
    <property type="match status" value="1"/>
</dbReference>
<evidence type="ECO:0000313" key="15">
    <source>
        <dbReference type="EMBL" id="MTH29743.1"/>
    </source>
</evidence>
<keyword evidence="7 10" id="KW-0472">Membrane</keyword>
<evidence type="ECO:0000256" key="5">
    <source>
        <dbReference type="ARBA" id="ARBA00022729"/>
    </source>
</evidence>
<reference evidence="15 16" key="1">
    <citation type="journal article" date="2006" name="Int. J. Syst. Evol. Microbiol.">
        <title>Myroides pelagicus sp. nov., isolated from seawater in Thailand.</title>
        <authorList>
            <person name="Yoon J."/>
            <person name="Maneerat S."/>
            <person name="Kawai F."/>
            <person name="Yokota A."/>
        </authorList>
    </citation>
    <scope>NUCLEOTIDE SEQUENCE [LARGE SCALE GENOMIC DNA]</scope>
    <source>
        <strain evidence="15 16">SM1T</strain>
    </source>
</reference>
<keyword evidence="2 10" id="KW-0813">Transport</keyword>
<keyword evidence="4 10" id="KW-0812">Transmembrane</keyword>
<dbReference type="Gene3D" id="2.170.130.10">
    <property type="entry name" value="TonB-dependent receptor, plug domain"/>
    <property type="match status" value="1"/>
</dbReference>
<dbReference type="Pfam" id="PF07715">
    <property type="entry name" value="Plug"/>
    <property type="match status" value="1"/>
</dbReference>
<evidence type="ECO:0000259" key="14">
    <source>
        <dbReference type="Pfam" id="PF07715"/>
    </source>
</evidence>